<keyword evidence="5" id="KW-0297">G-protein coupled receptor</keyword>
<evidence type="ECO:0000256" key="3">
    <source>
        <dbReference type="ARBA" id="ARBA00022692"/>
    </source>
</evidence>
<feature type="transmembrane region" description="Helical" evidence="11">
    <location>
        <begin position="304"/>
        <end position="324"/>
    </location>
</feature>
<feature type="transmembrane region" description="Helical" evidence="11">
    <location>
        <begin position="173"/>
        <end position="194"/>
    </location>
</feature>
<sequence>MGIVSSEQSPTLSQDHETYIPTERNQDFTHRDEVEVDKKRKRTRPSTVSCPNKLPSLVRVGCSSATNLFLKMNNSSVPSNTTFPQQVDKRVVTWCVTYAIVAITVILNNGAAIAAFRHSRLLRKFGNYFLVNLAVADLMVGTIALPMYIHLIYNYNKPSLQPVQTMHTAVDVFSGMASAFTLTAISLERVYAIYYPLRHCSTSKTAYFVILGAVWLLAGALSGTWILTFFKIIHPGIFAFSLGLLSITSLMLMLAAYIGLWLKIKLWSKHQQGISGERERSLAVAIGITLRAGIGELKNHDDDFVTDGYFLFVHTTLLAMNNSTLETLHPLNHSGVAAWCVTFGFVAAVTVVGNALTVVVFLKQKLPRKYGGYFLINLAVADLMVGALALPMYIYIVLAFAYSPYKSNLATFHHIYTVVDVFTGLASVFTLASIALERLYGILYPLQYRWRATKRVYFMVIVTVWALSGTTSLAYILSTPTLVFLLPERTFTFFLTGVSMISLLVICAAYLAVSLRIHLWNKSNMEMSSSKQETRLAAALFIVTVIFVLTWSPFHIMNILANFTKSFLNSVPVDIIFFGKMLHYSNSLANPAIYSLKIPEFRIAISCKELPTLTTARLTRN</sequence>
<dbReference type="PANTHER" id="PTHR24246">
    <property type="entry name" value="OLFACTORY RECEPTOR AND ADENOSINE RECEPTOR"/>
    <property type="match status" value="1"/>
</dbReference>
<keyword evidence="4 11" id="KW-1133">Transmembrane helix</keyword>
<feature type="region of interest" description="Disordered" evidence="10">
    <location>
        <begin position="1"/>
        <end position="48"/>
    </location>
</feature>
<dbReference type="Pfam" id="PF00001">
    <property type="entry name" value="7tm_1"/>
    <property type="match status" value="2"/>
</dbReference>
<keyword evidence="2" id="KW-1003">Cell membrane</keyword>
<dbReference type="EMBL" id="CALNXI010001251">
    <property type="protein sequence ID" value="CAH3161939.1"/>
    <property type="molecule type" value="Genomic_DNA"/>
</dbReference>
<feature type="transmembrane region" description="Helical" evidence="11">
    <location>
        <begin position="91"/>
        <end position="116"/>
    </location>
</feature>
<feature type="transmembrane region" description="Helical" evidence="11">
    <location>
        <begin position="206"/>
        <end position="230"/>
    </location>
</feature>
<feature type="transmembrane region" description="Helical" evidence="11">
    <location>
        <begin position="414"/>
        <end position="436"/>
    </location>
</feature>
<comment type="caution">
    <text evidence="13">The sequence shown here is derived from an EMBL/GenBank/DDBJ whole genome shotgun (WGS) entry which is preliminary data.</text>
</comment>
<proteinExistence type="predicted"/>
<dbReference type="PROSITE" id="PS50262">
    <property type="entry name" value="G_PROTEIN_RECEP_F1_2"/>
    <property type="match status" value="2"/>
</dbReference>
<feature type="transmembrane region" description="Helical" evidence="11">
    <location>
        <begin position="490"/>
        <end position="515"/>
    </location>
</feature>
<feature type="transmembrane region" description="Helical" evidence="11">
    <location>
        <begin position="456"/>
        <end position="478"/>
    </location>
</feature>
<dbReference type="InterPro" id="IPR017452">
    <property type="entry name" value="GPCR_Rhodpsn_7TM"/>
</dbReference>
<keyword evidence="14" id="KW-1185">Reference proteome</keyword>
<protein>
    <recommendedName>
        <fullName evidence="12">G-protein coupled receptors family 1 profile domain-containing protein</fullName>
    </recommendedName>
</protein>
<feature type="domain" description="G-protein coupled receptors family 1 profile" evidence="12">
    <location>
        <begin position="353"/>
        <end position="594"/>
    </location>
</feature>
<feature type="transmembrane region" description="Helical" evidence="11">
    <location>
        <begin position="336"/>
        <end position="362"/>
    </location>
</feature>
<evidence type="ECO:0000259" key="12">
    <source>
        <dbReference type="PROSITE" id="PS50262"/>
    </source>
</evidence>
<dbReference type="Gene3D" id="1.20.1070.10">
    <property type="entry name" value="Rhodopsin 7-helix transmembrane proteins"/>
    <property type="match status" value="2"/>
</dbReference>
<feature type="transmembrane region" description="Helical" evidence="11">
    <location>
        <begin position="236"/>
        <end position="262"/>
    </location>
</feature>
<feature type="domain" description="G-protein coupled receptors family 1 profile" evidence="12">
    <location>
        <begin position="108"/>
        <end position="218"/>
    </location>
</feature>
<feature type="transmembrane region" description="Helical" evidence="11">
    <location>
        <begin position="374"/>
        <end position="402"/>
    </location>
</feature>
<feature type="transmembrane region" description="Helical" evidence="11">
    <location>
        <begin position="128"/>
        <end position="153"/>
    </location>
</feature>
<evidence type="ECO:0000256" key="5">
    <source>
        <dbReference type="ARBA" id="ARBA00023040"/>
    </source>
</evidence>
<dbReference type="Proteomes" id="UP001159427">
    <property type="component" value="Unassembled WGS sequence"/>
</dbReference>
<evidence type="ECO:0000256" key="7">
    <source>
        <dbReference type="ARBA" id="ARBA00023170"/>
    </source>
</evidence>
<organism evidence="13 14">
    <name type="scientific">Porites evermanni</name>
    <dbReference type="NCBI Taxonomy" id="104178"/>
    <lineage>
        <taxon>Eukaryota</taxon>
        <taxon>Metazoa</taxon>
        <taxon>Cnidaria</taxon>
        <taxon>Anthozoa</taxon>
        <taxon>Hexacorallia</taxon>
        <taxon>Scleractinia</taxon>
        <taxon>Fungiina</taxon>
        <taxon>Poritidae</taxon>
        <taxon>Porites</taxon>
    </lineage>
</organism>
<reference evidence="13 14" key="1">
    <citation type="submission" date="2022-05" db="EMBL/GenBank/DDBJ databases">
        <authorList>
            <consortium name="Genoscope - CEA"/>
            <person name="William W."/>
        </authorList>
    </citation>
    <scope>NUCLEOTIDE SEQUENCE [LARGE SCALE GENOMIC DNA]</scope>
</reference>
<dbReference type="InterPro" id="IPR000276">
    <property type="entry name" value="GPCR_Rhodpsn"/>
</dbReference>
<dbReference type="PANTHER" id="PTHR24246:SF27">
    <property type="entry name" value="ADENOSINE RECEPTOR, ISOFORM A"/>
    <property type="match status" value="1"/>
</dbReference>
<evidence type="ECO:0000313" key="13">
    <source>
        <dbReference type="EMBL" id="CAH3161939.1"/>
    </source>
</evidence>
<keyword evidence="6 11" id="KW-0472">Membrane</keyword>
<feature type="transmembrane region" description="Helical" evidence="11">
    <location>
        <begin position="536"/>
        <end position="554"/>
    </location>
</feature>
<evidence type="ECO:0000256" key="1">
    <source>
        <dbReference type="ARBA" id="ARBA00004651"/>
    </source>
</evidence>
<feature type="compositionally biased region" description="Basic and acidic residues" evidence="10">
    <location>
        <begin position="14"/>
        <end position="38"/>
    </location>
</feature>
<keyword evidence="3 11" id="KW-0812">Transmembrane</keyword>
<gene>
    <name evidence="13" type="ORF">PEVE_00004117</name>
</gene>
<evidence type="ECO:0000256" key="2">
    <source>
        <dbReference type="ARBA" id="ARBA00022475"/>
    </source>
</evidence>
<name>A0ABN8QHH2_9CNID</name>
<dbReference type="PRINTS" id="PR00237">
    <property type="entry name" value="GPCRRHODOPSN"/>
</dbReference>
<comment type="subcellular location">
    <subcellularLocation>
        <location evidence="1">Cell membrane</location>
        <topology evidence="1">Multi-pass membrane protein</topology>
    </subcellularLocation>
</comment>
<evidence type="ECO:0000256" key="9">
    <source>
        <dbReference type="ARBA" id="ARBA00023224"/>
    </source>
</evidence>
<dbReference type="SUPFAM" id="SSF81321">
    <property type="entry name" value="Family A G protein-coupled receptor-like"/>
    <property type="match status" value="2"/>
</dbReference>
<evidence type="ECO:0000313" key="14">
    <source>
        <dbReference type="Proteomes" id="UP001159427"/>
    </source>
</evidence>
<evidence type="ECO:0000256" key="8">
    <source>
        <dbReference type="ARBA" id="ARBA00023180"/>
    </source>
</evidence>
<evidence type="ECO:0000256" key="11">
    <source>
        <dbReference type="SAM" id="Phobius"/>
    </source>
</evidence>
<keyword evidence="9" id="KW-0807">Transducer</keyword>
<evidence type="ECO:0000256" key="6">
    <source>
        <dbReference type="ARBA" id="ARBA00023136"/>
    </source>
</evidence>
<accession>A0ABN8QHH2</accession>
<dbReference type="CDD" id="cd00637">
    <property type="entry name" value="7tm_classA_rhodopsin-like"/>
    <property type="match status" value="1"/>
</dbReference>
<keyword evidence="8" id="KW-0325">Glycoprotein</keyword>
<feature type="compositionally biased region" description="Polar residues" evidence="10">
    <location>
        <begin position="1"/>
        <end position="13"/>
    </location>
</feature>
<evidence type="ECO:0000256" key="4">
    <source>
        <dbReference type="ARBA" id="ARBA00022989"/>
    </source>
</evidence>
<evidence type="ECO:0000256" key="10">
    <source>
        <dbReference type="SAM" id="MobiDB-lite"/>
    </source>
</evidence>
<keyword evidence="7" id="KW-0675">Receptor</keyword>